<evidence type="ECO:0000259" key="2">
    <source>
        <dbReference type="PROSITE" id="PS51192"/>
    </source>
</evidence>
<feature type="region of interest" description="Disordered" evidence="1">
    <location>
        <begin position="416"/>
        <end position="442"/>
    </location>
</feature>
<dbReference type="SUPFAM" id="SSF52540">
    <property type="entry name" value="P-loop containing nucleoside triphosphate hydrolases"/>
    <property type="match status" value="2"/>
</dbReference>
<dbReference type="Pfam" id="PF00271">
    <property type="entry name" value="Helicase_C"/>
    <property type="match status" value="1"/>
</dbReference>
<sequence length="1184" mass="138672">MKTSQERLREYYSDSENKSNSIISETENSDKISQQSTINSLFSYPSLDDENIMLKITEKREFYDSKAFEQNIDKLSEIATKICSQDFQLAPHQIFIRNFLSKMTPYNSLLLYHGLGTGKTCSAIGVAEEMRLYMQQMNIRKKILIIASPNVQDNFKLQLFNESKLKKMEHGSWNISSCVGQSLYKEINILNNDSIEKEEILVKVNTLINKYYEFMGYTKLASLINSKKKKGVLKETFEGRLLIIDEAHNIRPSDQKQKKVSSSLNMLVEEVHNMRILLLSATPMFDNYREIIHVINILLKNEKKPILIENDIFDKNGNFKIDENGEEIGKIQFVQKTIGLISFVQGENPFSFPFRIFPKLFANEISLKNNVPYPKYQLNNSIILTPLEHVDIYPVTLQGFQKEMYEKIIQTTILSKENIENPENPENIENPENPENPENVDDNELRLQIEGGIEEKKEKRFGYNSLQEPLEALNIIFPNESNEDELNEYTGKKGLQRIVTNVDSLPYEFNNKYLENSRSMFSSENIANYSSKINQIKKSIQQNKGISLIFSQYIYGGIVPIAIMLEEIGFVRYGEHKSFLSESYKRNNKIQPFSINGKQATYSMITSNSIFSNNNKIEINTATNDDNKDGSIINVILITKAGSEGIDLKNIRSIHILEPWYNMNRIEQVIGRGVRNCSHKQLELKDRNVLIYLYGTHYDNKEGADMYVYRLAEKKAMQIGKVSRVMKNNAIDCILQTPNQNHMDIPNKIPLTLSNGLTIDYNLENQSYSSNCDYMKTCAYKCSAVKNNKIEEYDNDTINKLQVKNDTYDEKFLQTNLDNLKEIIKQLFKTKYLYTKEDLFQLLQLKKHYPKMQILKAIEDMKNINTIDFLYDEYGSRGRLTETNNVFLFQPYEIQNNHIMMEERILPIDVKINSLNIEVSNKKPKTNEQIVDNNDKDEILYGTMFDEMKNNITNEIENVSGVLITKFDITKTIMDEILLEYFYDNLSYETKHKLFLQIMNENITNSKSLDHTMKKIIEKNVFTKSDLKYYVIVNGDNLEGFVYINNNWENANVIHFKEFENEIHDKYYYDDKNMPKYSGLLFSKTEKSTKKKIFAFKIKETSKIRNASAVCKTYKEHFRLDILQYITNNKHDNIFYKSFNSERMCLFIQLYFRYKQYQNDTDYTWFMNPEQSLYNQLYHKKLKF</sequence>
<name>A0A6C0EG11_9ZZZZ</name>
<evidence type="ECO:0000256" key="1">
    <source>
        <dbReference type="SAM" id="MobiDB-lite"/>
    </source>
</evidence>
<feature type="compositionally biased region" description="Basic and acidic residues" evidence="1">
    <location>
        <begin position="1"/>
        <end position="17"/>
    </location>
</feature>
<dbReference type="Pfam" id="PF00176">
    <property type="entry name" value="SNF2-rel_dom"/>
    <property type="match status" value="1"/>
</dbReference>
<dbReference type="PROSITE" id="PS51192">
    <property type="entry name" value="HELICASE_ATP_BIND_1"/>
    <property type="match status" value="1"/>
</dbReference>
<dbReference type="InterPro" id="IPR027417">
    <property type="entry name" value="P-loop_NTPase"/>
</dbReference>
<accession>A0A6C0EG11</accession>
<dbReference type="GO" id="GO:0005524">
    <property type="term" value="F:ATP binding"/>
    <property type="evidence" value="ECO:0007669"/>
    <property type="project" value="InterPro"/>
</dbReference>
<dbReference type="InterPro" id="IPR014001">
    <property type="entry name" value="Helicase_ATP-bd"/>
</dbReference>
<reference evidence="3" key="1">
    <citation type="journal article" date="2020" name="Nature">
        <title>Giant virus diversity and host interactions through global metagenomics.</title>
        <authorList>
            <person name="Schulz F."/>
            <person name="Roux S."/>
            <person name="Paez-Espino D."/>
            <person name="Jungbluth S."/>
            <person name="Walsh D.A."/>
            <person name="Denef V.J."/>
            <person name="McMahon K.D."/>
            <person name="Konstantinidis K.T."/>
            <person name="Eloe-Fadrosh E.A."/>
            <person name="Kyrpides N.C."/>
            <person name="Woyke T."/>
        </authorList>
    </citation>
    <scope>NUCLEOTIDE SEQUENCE</scope>
    <source>
        <strain evidence="3">GVMAG-M-3300001348-25</strain>
    </source>
</reference>
<feature type="domain" description="Helicase ATP-binding" evidence="2">
    <location>
        <begin position="100"/>
        <end position="301"/>
    </location>
</feature>
<dbReference type="AlphaFoldDB" id="A0A6C0EG11"/>
<dbReference type="EMBL" id="MN738852">
    <property type="protein sequence ID" value="QHT28147.1"/>
    <property type="molecule type" value="Genomic_DNA"/>
</dbReference>
<dbReference type="SMART" id="SM00487">
    <property type="entry name" value="DEXDc"/>
    <property type="match status" value="1"/>
</dbReference>
<dbReference type="Gene3D" id="3.40.50.300">
    <property type="entry name" value="P-loop containing nucleotide triphosphate hydrolases"/>
    <property type="match status" value="2"/>
</dbReference>
<protein>
    <recommendedName>
        <fullName evidence="2">Helicase ATP-binding domain-containing protein</fullName>
    </recommendedName>
</protein>
<organism evidence="3">
    <name type="scientific">viral metagenome</name>
    <dbReference type="NCBI Taxonomy" id="1070528"/>
    <lineage>
        <taxon>unclassified sequences</taxon>
        <taxon>metagenomes</taxon>
        <taxon>organismal metagenomes</taxon>
    </lineage>
</organism>
<feature type="compositionally biased region" description="Low complexity" evidence="1">
    <location>
        <begin position="421"/>
        <end position="437"/>
    </location>
</feature>
<feature type="region of interest" description="Disordered" evidence="1">
    <location>
        <begin position="1"/>
        <end position="30"/>
    </location>
</feature>
<dbReference type="InterPro" id="IPR000330">
    <property type="entry name" value="SNF2_N"/>
</dbReference>
<evidence type="ECO:0000313" key="3">
    <source>
        <dbReference type="EMBL" id="QHT28147.1"/>
    </source>
</evidence>
<proteinExistence type="predicted"/>
<feature type="compositionally biased region" description="Polar residues" evidence="1">
    <location>
        <begin position="18"/>
        <end position="30"/>
    </location>
</feature>
<dbReference type="InterPro" id="IPR001650">
    <property type="entry name" value="Helicase_C-like"/>
</dbReference>